<feature type="non-terminal residue" evidence="1">
    <location>
        <position position="1"/>
    </location>
</feature>
<reference evidence="1 2" key="1">
    <citation type="journal article" date="2018" name="Front. Plant Sci.">
        <title>Red Clover (Trifolium pratense) and Zigzag Clover (T. medium) - A Picture of Genomic Similarities and Differences.</title>
        <authorList>
            <person name="Dluhosova J."/>
            <person name="Istvanek J."/>
            <person name="Nedelnik J."/>
            <person name="Repkova J."/>
        </authorList>
    </citation>
    <scope>NUCLEOTIDE SEQUENCE [LARGE SCALE GENOMIC DNA]</scope>
    <source>
        <strain evidence="2">cv. 10/8</strain>
        <tissue evidence="1">Leaf</tissue>
    </source>
</reference>
<organism evidence="1 2">
    <name type="scientific">Trifolium medium</name>
    <dbReference type="NCBI Taxonomy" id="97028"/>
    <lineage>
        <taxon>Eukaryota</taxon>
        <taxon>Viridiplantae</taxon>
        <taxon>Streptophyta</taxon>
        <taxon>Embryophyta</taxon>
        <taxon>Tracheophyta</taxon>
        <taxon>Spermatophyta</taxon>
        <taxon>Magnoliopsida</taxon>
        <taxon>eudicotyledons</taxon>
        <taxon>Gunneridae</taxon>
        <taxon>Pentapetalae</taxon>
        <taxon>rosids</taxon>
        <taxon>fabids</taxon>
        <taxon>Fabales</taxon>
        <taxon>Fabaceae</taxon>
        <taxon>Papilionoideae</taxon>
        <taxon>50 kb inversion clade</taxon>
        <taxon>NPAAA clade</taxon>
        <taxon>Hologalegina</taxon>
        <taxon>IRL clade</taxon>
        <taxon>Trifolieae</taxon>
        <taxon>Trifolium</taxon>
    </lineage>
</organism>
<dbReference type="EMBL" id="LXQA010986535">
    <property type="protein sequence ID" value="MCI80037.1"/>
    <property type="molecule type" value="Genomic_DNA"/>
</dbReference>
<name>A0A392UW34_9FABA</name>
<proteinExistence type="predicted"/>
<keyword evidence="2" id="KW-1185">Reference proteome</keyword>
<evidence type="ECO:0000313" key="1">
    <source>
        <dbReference type="EMBL" id="MCI80037.1"/>
    </source>
</evidence>
<protein>
    <submittedName>
        <fullName evidence="1">Uncharacterized protein</fullName>
    </submittedName>
</protein>
<accession>A0A392UW34</accession>
<dbReference type="AlphaFoldDB" id="A0A392UW34"/>
<sequence>ALGDFPPHPGIGVAVVEEE</sequence>
<dbReference type="Proteomes" id="UP000265520">
    <property type="component" value="Unassembled WGS sequence"/>
</dbReference>
<comment type="caution">
    <text evidence="1">The sequence shown here is derived from an EMBL/GenBank/DDBJ whole genome shotgun (WGS) entry which is preliminary data.</text>
</comment>
<evidence type="ECO:0000313" key="2">
    <source>
        <dbReference type="Proteomes" id="UP000265520"/>
    </source>
</evidence>